<dbReference type="EMBL" id="JASCXX010000016">
    <property type="protein sequence ID" value="MDI6450133.1"/>
    <property type="molecule type" value="Genomic_DNA"/>
</dbReference>
<accession>A0AAW6U4J4</accession>
<feature type="chain" id="PRO_5043958587" description="PEP-CTERM sorting domain-containing protein" evidence="2">
    <location>
        <begin position="23"/>
        <end position="207"/>
    </location>
</feature>
<keyword evidence="1" id="KW-0812">Transmembrane</keyword>
<keyword evidence="1" id="KW-0472">Membrane</keyword>
<organism evidence="3 4">
    <name type="scientific">Anaerobaca lacustris</name>
    <dbReference type="NCBI Taxonomy" id="3044600"/>
    <lineage>
        <taxon>Bacteria</taxon>
        <taxon>Pseudomonadati</taxon>
        <taxon>Planctomycetota</taxon>
        <taxon>Phycisphaerae</taxon>
        <taxon>Sedimentisphaerales</taxon>
        <taxon>Anaerobacaceae</taxon>
        <taxon>Anaerobaca</taxon>
    </lineage>
</organism>
<sequence>MNRNRIAALVAVCLLVATAAQAGLILDQFQEEQNGTAGAGGSLWFAQTFTAGMSGPLARIEIGNTSGGWWLPESPPVVEIWNTTAGQPSPTVLGSVTSPDLIPRDGWLSVDFLPQGIGLTADQMYAIVLYPKDSAGYATVGVRWNPDSYGPGALWHWNVDEGWQIAASFGGGGDMQFRTYVVPVPGAAMLGMIGMGTAGWLKRRRAL</sequence>
<feature type="signal peptide" evidence="2">
    <location>
        <begin position="1"/>
        <end position="22"/>
    </location>
</feature>
<evidence type="ECO:0000313" key="4">
    <source>
        <dbReference type="Proteomes" id="UP001431776"/>
    </source>
</evidence>
<proteinExistence type="predicted"/>
<name>A0AAW6U4J4_9BACT</name>
<evidence type="ECO:0000313" key="3">
    <source>
        <dbReference type="EMBL" id="MDI6450133.1"/>
    </source>
</evidence>
<dbReference type="RefSeq" id="WP_349245542.1">
    <property type="nucleotide sequence ID" value="NZ_JASCXX010000016.1"/>
</dbReference>
<evidence type="ECO:0000256" key="2">
    <source>
        <dbReference type="SAM" id="SignalP"/>
    </source>
</evidence>
<keyword evidence="4" id="KW-1185">Reference proteome</keyword>
<reference evidence="3" key="1">
    <citation type="submission" date="2023-05" db="EMBL/GenBank/DDBJ databases">
        <title>Anaerotaeda fermentans gen. nov., sp. nov., a novel anaerobic planctomycete of the new family within the order Sedimentisphaerales isolated from Taman Peninsula, Russia.</title>
        <authorList>
            <person name="Khomyakova M.A."/>
            <person name="Merkel A.Y."/>
            <person name="Slobodkin A.I."/>
        </authorList>
    </citation>
    <scope>NUCLEOTIDE SEQUENCE</scope>
    <source>
        <strain evidence="3">M17dextr</strain>
    </source>
</reference>
<evidence type="ECO:0000256" key="1">
    <source>
        <dbReference type="SAM" id="Phobius"/>
    </source>
</evidence>
<keyword evidence="2" id="KW-0732">Signal</keyword>
<comment type="caution">
    <text evidence="3">The sequence shown here is derived from an EMBL/GenBank/DDBJ whole genome shotgun (WGS) entry which is preliminary data.</text>
</comment>
<keyword evidence="1" id="KW-1133">Transmembrane helix</keyword>
<dbReference type="Proteomes" id="UP001431776">
    <property type="component" value="Unassembled WGS sequence"/>
</dbReference>
<feature type="transmembrane region" description="Helical" evidence="1">
    <location>
        <begin position="180"/>
        <end position="201"/>
    </location>
</feature>
<evidence type="ECO:0008006" key="5">
    <source>
        <dbReference type="Google" id="ProtNLM"/>
    </source>
</evidence>
<protein>
    <recommendedName>
        <fullName evidence="5">PEP-CTERM sorting domain-containing protein</fullName>
    </recommendedName>
</protein>
<gene>
    <name evidence="3" type="ORF">QJ522_13825</name>
</gene>
<dbReference type="AlphaFoldDB" id="A0AAW6U4J4"/>